<dbReference type="AlphaFoldDB" id="A0A975NR43"/>
<organism evidence="2 3">
    <name type="scientific">Bradyrhizobium sediminis</name>
    <dbReference type="NCBI Taxonomy" id="2840469"/>
    <lineage>
        <taxon>Bacteria</taxon>
        <taxon>Pseudomonadati</taxon>
        <taxon>Pseudomonadota</taxon>
        <taxon>Alphaproteobacteria</taxon>
        <taxon>Hyphomicrobiales</taxon>
        <taxon>Nitrobacteraceae</taxon>
        <taxon>Bradyrhizobium</taxon>
    </lineage>
</organism>
<feature type="region of interest" description="Disordered" evidence="1">
    <location>
        <begin position="83"/>
        <end position="108"/>
    </location>
</feature>
<protein>
    <submittedName>
        <fullName evidence="2">Uncharacterized protein</fullName>
    </submittedName>
</protein>
<reference evidence="2" key="1">
    <citation type="submission" date="2021-06" db="EMBL/GenBank/DDBJ databases">
        <title>Bradyrhizobium sp. S2-11-2 Genome sequencing.</title>
        <authorList>
            <person name="Jin L."/>
        </authorList>
    </citation>
    <scope>NUCLEOTIDE SEQUENCE</scope>
    <source>
        <strain evidence="2">S2-11-2</strain>
    </source>
</reference>
<dbReference type="KEGG" id="bsei:KMZ68_06335"/>
<evidence type="ECO:0000256" key="1">
    <source>
        <dbReference type="SAM" id="MobiDB-lite"/>
    </source>
</evidence>
<evidence type="ECO:0000313" key="3">
    <source>
        <dbReference type="Proteomes" id="UP000680805"/>
    </source>
</evidence>
<evidence type="ECO:0000313" key="2">
    <source>
        <dbReference type="EMBL" id="QWG19460.1"/>
    </source>
</evidence>
<sequence>MTLDDADRLAVLAIASEIDRLGPQHGGKPDFTFFRRTSAELCAAILHPNELTSLILRQHLARIDDDRLRRIFAAAVDADLPKTPPTNKSVKRASGLWRGLSSRGNHLL</sequence>
<name>A0A975NR43_9BRAD</name>
<dbReference type="EMBL" id="CP076135">
    <property type="protein sequence ID" value="QWG19460.1"/>
    <property type="molecule type" value="Genomic_DNA"/>
</dbReference>
<accession>A0A975NR43</accession>
<dbReference type="Proteomes" id="UP000680805">
    <property type="component" value="Chromosome"/>
</dbReference>
<dbReference type="RefSeq" id="WP_215614983.1">
    <property type="nucleotide sequence ID" value="NZ_CP076135.1"/>
</dbReference>
<gene>
    <name evidence="2" type="ORF">KMZ68_06335</name>
</gene>
<proteinExistence type="predicted"/>